<dbReference type="InterPro" id="IPR010982">
    <property type="entry name" value="Lambda_DNA-bd_dom_sf"/>
</dbReference>
<protein>
    <submittedName>
        <fullName evidence="2">Helix-turn-helix domain-containing protein</fullName>
    </submittedName>
</protein>
<name>A0A5P6VM97_PSEXY</name>
<organism evidence="2 3">
    <name type="scientific">Pseudobutyrivibrio xylanivorans</name>
    <dbReference type="NCBI Taxonomy" id="185007"/>
    <lineage>
        <taxon>Bacteria</taxon>
        <taxon>Bacillati</taxon>
        <taxon>Bacillota</taxon>
        <taxon>Clostridia</taxon>
        <taxon>Lachnospirales</taxon>
        <taxon>Lachnospiraceae</taxon>
        <taxon>Pseudobutyrivibrio</taxon>
    </lineage>
</organism>
<dbReference type="InterPro" id="IPR001387">
    <property type="entry name" value="Cro/C1-type_HTH"/>
</dbReference>
<gene>
    <name evidence="2" type="ORF">FXF36_00925</name>
</gene>
<dbReference type="EMBL" id="CP043028">
    <property type="protein sequence ID" value="QFJ53532.1"/>
    <property type="molecule type" value="Genomic_DNA"/>
</dbReference>
<evidence type="ECO:0000313" key="3">
    <source>
        <dbReference type="Proteomes" id="UP000327030"/>
    </source>
</evidence>
<dbReference type="KEGG" id="pxv:FXF36_00925"/>
<evidence type="ECO:0000259" key="1">
    <source>
        <dbReference type="PROSITE" id="PS50943"/>
    </source>
</evidence>
<dbReference type="RefSeq" id="WP_151622036.1">
    <property type="nucleotide sequence ID" value="NZ_CP043028.1"/>
</dbReference>
<reference evidence="3" key="1">
    <citation type="submission" date="2019-08" db="EMBL/GenBank/DDBJ databases">
        <title>Complete Genome Sequence of the Polysaccharide-Degrading Rumen Bacterium Pseudobutyrivibrio xylanivorans MA3014.</title>
        <authorList>
            <person name="Palevich N."/>
            <person name="Maclean P.H."/>
            <person name="Kelly W.J."/>
            <person name="Leahy S.C."/>
            <person name="Rakonjac J."/>
            <person name="Attwood G.T."/>
        </authorList>
    </citation>
    <scope>NUCLEOTIDE SEQUENCE [LARGE SCALE GENOMIC DNA]</scope>
    <source>
        <strain evidence="3">MA3014</strain>
    </source>
</reference>
<sequence length="285" mass="32322">MSERLPGNLQERLRELREEHGYASRNKLADAIGVDRTRYGRIENGSTKTISSDILVKLAELYDVSADYILGISNTPEKTYYDISELGLSVEAAKNLYTGKVDARVINELLINNKFAVATKMMATYFSGAVSDLLKAQNALMDYNYDMILEYQNTGELPKDDKDIVDLKKQFKHAKVPANTYEFDRIQRQLMGAVKEIHNKITEEVSEYQKQQQVIYYDILEAVKSEVAKVPNIKDLPEEQKKEIIINAMNISVENVSTLSPEDKARVELAITQIAPTLMDIGKEM</sequence>
<dbReference type="OrthoDB" id="9805856at2"/>
<evidence type="ECO:0000313" key="2">
    <source>
        <dbReference type="EMBL" id="QFJ53532.1"/>
    </source>
</evidence>
<dbReference type="Proteomes" id="UP000327030">
    <property type="component" value="Chromosome 1"/>
</dbReference>
<proteinExistence type="predicted"/>
<dbReference type="CDD" id="cd00093">
    <property type="entry name" value="HTH_XRE"/>
    <property type="match status" value="1"/>
</dbReference>
<dbReference type="SUPFAM" id="SSF47413">
    <property type="entry name" value="lambda repressor-like DNA-binding domains"/>
    <property type="match status" value="1"/>
</dbReference>
<dbReference type="SMART" id="SM00530">
    <property type="entry name" value="HTH_XRE"/>
    <property type="match status" value="1"/>
</dbReference>
<dbReference type="Pfam" id="PF01381">
    <property type="entry name" value="HTH_3"/>
    <property type="match status" value="1"/>
</dbReference>
<dbReference type="PROSITE" id="PS50943">
    <property type="entry name" value="HTH_CROC1"/>
    <property type="match status" value="1"/>
</dbReference>
<dbReference type="Gene3D" id="1.10.260.40">
    <property type="entry name" value="lambda repressor-like DNA-binding domains"/>
    <property type="match status" value="1"/>
</dbReference>
<dbReference type="GO" id="GO:0003677">
    <property type="term" value="F:DNA binding"/>
    <property type="evidence" value="ECO:0007669"/>
    <property type="project" value="InterPro"/>
</dbReference>
<feature type="domain" description="HTH cro/C1-type" evidence="1">
    <location>
        <begin position="13"/>
        <end position="69"/>
    </location>
</feature>
<dbReference type="AlphaFoldDB" id="A0A5P6VM97"/>
<accession>A0A5P6VM97</accession>